<protein>
    <recommendedName>
        <fullName evidence="10">Ferredoxin</fullName>
    </recommendedName>
</protein>
<dbReference type="InterPro" id="IPR012675">
    <property type="entry name" value="Beta-grasp_dom_sf"/>
</dbReference>
<evidence type="ECO:0000256" key="1">
    <source>
        <dbReference type="ARBA" id="ARBA00004229"/>
    </source>
</evidence>
<gene>
    <name evidence="12" type="ORF">PVAP13_7KG036900</name>
</gene>
<dbReference type="PROSITE" id="PS51085">
    <property type="entry name" value="2FE2S_FER_2"/>
    <property type="match status" value="1"/>
</dbReference>
<comment type="similarity">
    <text evidence="2 10">Belongs to the 2Fe2S plant-type ferredoxin family.</text>
</comment>
<dbReference type="GO" id="GO:0051537">
    <property type="term" value="F:2 iron, 2 sulfur cluster binding"/>
    <property type="evidence" value="ECO:0007669"/>
    <property type="project" value="UniProtKB-KW"/>
</dbReference>
<dbReference type="PANTHER" id="PTHR43112:SF44">
    <property type="entry name" value="FERREDOXIN"/>
    <property type="match status" value="1"/>
</dbReference>
<dbReference type="PANTHER" id="PTHR43112">
    <property type="entry name" value="FERREDOXIN"/>
    <property type="match status" value="1"/>
</dbReference>
<evidence type="ECO:0000256" key="4">
    <source>
        <dbReference type="ARBA" id="ARBA00022714"/>
    </source>
</evidence>
<dbReference type="InterPro" id="IPR006058">
    <property type="entry name" value="2Fe2S_fd_BS"/>
</dbReference>
<comment type="caution">
    <text evidence="12">The sequence shown here is derived from an EMBL/GenBank/DDBJ whole genome shotgun (WGS) entry which is preliminary data.</text>
</comment>
<keyword evidence="10" id="KW-0150">Chloroplast</keyword>
<dbReference type="PROSITE" id="PS00197">
    <property type="entry name" value="2FE2S_FER_1"/>
    <property type="match status" value="1"/>
</dbReference>
<proteinExistence type="inferred from homology"/>
<dbReference type="InterPro" id="IPR010241">
    <property type="entry name" value="Fd_pln"/>
</dbReference>
<dbReference type="SUPFAM" id="SSF54292">
    <property type="entry name" value="2Fe-2S ferredoxin-like"/>
    <property type="match status" value="1"/>
</dbReference>
<keyword evidence="4 10" id="KW-0001">2Fe-2S</keyword>
<dbReference type="NCBIfam" id="TIGR02008">
    <property type="entry name" value="fdx_plant"/>
    <property type="match status" value="1"/>
</dbReference>
<evidence type="ECO:0000256" key="10">
    <source>
        <dbReference type="RuleBase" id="RU364001"/>
    </source>
</evidence>
<reference evidence="12" key="1">
    <citation type="submission" date="2020-05" db="EMBL/GenBank/DDBJ databases">
        <title>WGS assembly of Panicum virgatum.</title>
        <authorList>
            <person name="Lovell J.T."/>
            <person name="Jenkins J."/>
            <person name="Shu S."/>
            <person name="Juenger T.E."/>
            <person name="Schmutz J."/>
        </authorList>
    </citation>
    <scope>NUCLEOTIDE SEQUENCE</scope>
    <source>
        <strain evidence="12">AP13</strain>
    </source>
</reference>
<dbReference type="GO" id="GO:0009055">
    <property type="term" value="F:electron transfer activity"/>
    <property type="evidence" value="ECO:0007669"/>
    <property type="project" value="InterPro"/>
</dbReference>
<comment type="subcellular location">
    <subcellularLocation>
        <location evidence="1 10">Plastid</location>
        <location evidence="1 10">Chloroplast</location>
    </subcellularLocation>
</comment>
<keyword evidence="13" id="KW-1185">Reference proteome</keyword>
<keyword evidence="8 10" id="KW-0408">Iron</keyword>
<evidence type="ECO:0000259" key="11">
    <source>
        <dbReference type="PROSITE" id="PS51085"/>
    </source>
</evidence>
<feature type="domain" description="2Fe-2S ferredoxin-type" evidence="11">
    <location>
        <begin position="57"/>
        <end position="148"/>
    </location>
</feature>
<evidence type="ECO:0000256" key="5">
    <source>
        <dbReference type="ARBA" id="ARBA00022723"/>
    </source>
</evidence>
<dbReference type="CDD" id="cd00207">
    <property type="entry name" value="fer2"/>
    <property type="match status" value="1"/>
</dbReference>
<evidence type="ECO:0000256" key="7">
    <source>
        <dbReference type="ARBA" id="ARBA00022982"/>
    </source>
</evidence>
<dbReference type="FunFam" id="3.10.20.30:FF:000014">
    <property type="entry name" value="Ferredoxin"/>
    <property type="match status" value="1"/>
</dbReference>
<dbReference type="GO" id="GO:0009507">
    <property type="term" value="C:chloroplast"/>
    <property type="evidence" value="ECO:0007669"/>
    <property type="project" value="UniProtKB-SubCell"/>
</dbReference>
<dbReference type="Proteomes" id="UP000823388">
    <property type="component" value="Chromosome 7K"/>
</dbReference>
<sequence>MALLTSPDICNFMAISQNNTLLLNQSTKRPPQLSFPRSTATLPGFRARQDVRVAAVYKVKLIMPGGKETVIKVPKNTYILDAAEEAGLDLPYSCRAGACSACAGKILKGSVDQPDQSFLDDEEIDAGYLLTCVAFPTSDCVIKTNQEKDLIDQ</sequence>
<dbReference type="EMBL" id="CM029049">
    <property type="protein sequence ID" value="KAG2571985.1"/>
    <property type="molecule type" value="Genomic_DNA"/>
</dbReference>
<keyword evidence="5 10" id="KW-0479">Metal-binding</keyword>
<dbReference type="Pfam" id="PF00111">
    <property type="entry name" value="Fer2"/>
    <property type="match status" value="1"/>
</dbReference>
<dbReference type="InterPro" id="IPR001041">
    <property type="entry name" value="2Fe-2S_ferredoxin-type"/>
</dbReference>
<dbReference type="GO" id="GO:0022900">
    <property type="term" value="P:electron transport chain"/>
    <property type="evidence" value="ECO:0007669"/>
    <property type="project" value="InterPro"/>
</dbReference>
<evidence type="ECO:0000256" key="9">
    <source>
        <dbReference type="ARBA" id="ARBA00023014"/>
    </source>
</evidence>
<evidence type="ECO:0000256" key="2">
    <source>
        <dbReference type="ARBA" id="ARBA00007874"/>
    </source>
</evidence>
<keyword evidence="9 10" id="KW-0411">Iron-sulfur</keyword>
<keyword evidence="6" id="KW-0809">Transit peptide</keyword>
<dbReference type="GO" id="GO:0046872">
    <property type="term" value="F:metal ion binding"/>
    <property type="evidence" value="ECO:0007669"/>
    <property type="project" value="UniProtKB-KW"/>
</dbReference>
<name>A0A8T0QES1_PANVG</name>
<dbReference type="Gene3D" id="3.10.20.30">
    <property type="match status" value="1"/>
</dbReference>
<dbReference type="OrthoDB" id="1885901at2759"/>
<evidence type="ECO:0000313" key="13">
    <source>
        <dbReference type="Proteomes" id="UP000823388"/>
    </source>
</evidence>
<evidence type="ECO:0000256" key="6">
    <source>
        <dbReference type="ARBA" id="ARBA00022946"/>
    </source>
</evidence>
<evidence type="ECO:0000313" key="12">
    <source>
        <dbReference type="EMBL" id="KAG2571985.1"/>
    </source>
</evidence>
<keyword evidence="7 10" id="KW-0249">Electron transport</keyword>
<dbReference type="AlphaFoldDB" id="A0A8T0QES1"/>
<comment type="function">
    <text evidence="10">Ferredoxins are iron-sulfur proteins that transfer electrons in a wide variety of metabolic reactions.</text>
</comment>
<evidence type="ECO:0000256" key="3">
    <source>
        <dbReference type="ARBA" id="ARBA00022448"/>
    </source>
</evidence>
<accession>A0A8T0QES1</accession>
<organism evidence="12 13">
    <name type="scientific">Panicum virgatum</name>
    <name type="common">Blackwell switchgrass</name>
    <dbReference type="NCBI Taxonomy" id="38727"/>
    <lineage>
        <taxon>Eukaryota</taxon>
        <taxon>Viridiplantae</taxon>
        <taxon>Streptophyta</taxon>
        <taxon>Embryophyta</taxon>
        <taxon>Tracheophyta</taxon>
        <taxon>Spermatophyta</taxon>
        <taxon>Magnoliopsida</taxon>
        <taxon>Liliopsida</taxon>
        <taxon>Poales</taxon>
        <taxon>Poaceae</taxon>
        <taxon>PACMAD clade</taxon>
        <taxon>Panicoideae</taxon>
        <taxon>Panicodae</taxon>
        <taxon>Paniceae</taxon>
        <taxon>Panicinae</taxon>
        <taxon>Panicum</taxon>
        <taxon>Panicum sect. Hiantes</taxon>
    </lineage>
</organism>
<keyword evidence="10" id="KW-0934">Plastid</keyword>
<evidence type="ECO:0000256" key="8">
    <source>
        <dbReference type="ARBA" id="ARBA00023004"/>
    </source>
</evidence>
<comment type="cofactor">
    <cofactor evidence="10">
        <name>[2Fe-2S] cluster</name>
        <dbReference type="ChEBI" id="CHEBI:190135"/>
    </cofactor>
    <text evidence="10">Binds 1 [2Fe-2S] cluster.</text>
</comment>
<dbReference type="InterPro" id="IPR036010">
    <property type="entry name" value="2Fe-2S_ferredoxin-like_sf"/>
</dbReference>
<keyword evidence="3 10" id="KW-0813">Transport</keyword>